<proteinExistence type="predicted"/>
<dbReference type="Proteomes" id="UP001163603">
    <property type="component" value="Chromosome 6"/>
</dbReference>
<protein>
    <submittedName>
        <fullName evidence="1">Uncharacterized protein</fullName>
    </submittedName>
</protein>
<keyword evidence="2" id="KW-1185">Reference proteome</keyword>
<evidence type="ECO:0000313" key="1">
    <source>
        <dbReference type="EMBL" id="KAJ0039271.1"/>
    </source>
</evidence>
<name>A0ACC0YPB2_9ROSI</name>
<evidence type="ECO:0000313" key="2">
    <source>
        <dbReference type="Proteomes" id="UP001163603"/>
    </source>
</evidence>
<reference evidence="2" key="1">
    <citation type="journal article" date="2023" name="G3 (Bethesda)">
        <title>Genome assembly and association tests identify interacting loci associated with vigor, precocity, and sex in interspecific pistachio rootstocks.</title>
        <authorList>
            <person name="Palmer W."/>
            <person name="Jacygrad E."/>
            <person name="Sagayaradj S."/>
            <person name="Cavanaugh K."/>
            <person name="Han R."/>
            <person name="Bertier L."/>
            <person name="Beede B."/>
            <person name="Kafkas S."/>
            <person name="Golino D."/>
            <person name="Preece J."/>
            <person name="Michelmore R."/>
        </authorList>
    </citation>
    <scope>NUCLEOTIDE SEQUENCE [LARGE SCALE GENOMIC DNA]</scope>
</reference>
<organism evidence="1 2">
    <name type="scientific">Pistacia integerrima</name>
    <dbReference type="NCBI Taxonomy" id="434235"/>
    <lineage>
        <taxon>Eukaryota</taxon>
        <taxon>Viridiplantae</taxon>
        <taxon>Streptophyta</taxon>
        <taxon>Embryophyta</taxon>
        <taxon>Tracheophyta</taxon>
        <taxon>Spermatophyta</taxon>
        <taxon>Magnoliopsida</taxon>
        <taxon>eudicotyledons</taxon>
        <taxon>Gunneridae</taxon>
        <taxon>Pentapetalae</taxon>
        <taxon>rosids</taxon>
        <taxon>malvids</taxon>
        <taxon>Sapindales</taxon>
        <taxon>Anacardiaceae</taxon>
        <taxon>Pistacia</taxon>
    </lineage>
</organism>
<comment type="caution">
    <text evidence="1">The sequence shown here is derived from an EMBL/GenBank/DDBJ whole genome shotgun (WGS) entry which is preliminary data.</text>
</comment>
<sequence length="183" mass="20439">MSVTETNKAVCVTGASVEGCKGVFHTASPFSRNVTDPQEELINPAVKGTLNVLRSCAKVPSIKRVHLFVRSQRFVDMLIPRLWYALSKTLAEEAAWKFAQENGIDLFAINPGLVIGPFLQPTLCSSVEPILNLAKGWKDDRQCEPKYQVSMEKAKGLGIIFISWEITLRDTIKSLKEKHFLSF</sequence>
<gene>
    <name evidence="1" type="ORF">Pint_23926</name>
</gene>
<accession>A0ACC0YPB2</accession>
<dbReference type="EMBL" id="CM047741">
    <property type="protein sequence ID" value="KAJ0039271.1"/>
    <property type="molecule type" value="Genomic_DNA"/>
</dbReference>